<dbReference type="EMBL" id="JAEPWM010000003">
    <property type="protein sequence ID" value="MBK6006351.1"/>
    <property type="molecule type" value="Genomic_DNA"/>
</dbReference>
<dbReference type="Proteomes" id="UP000630528">
    <property type="component" value="Unassembled WGS sequence"/>
</dbReference>
<feature type="transmembrane region" description="Helical" evidence="1">
    <location>
        <begin position="108"/>
        <end position="132"/>
    </location>
</feature>
<keyword evidence="1" id="KW-0812">Transmembrane</keyword>
<accession>A0A934WM75</accession>
<evidence type="ECO:0000256" key="1">
    <source>
        <dbReference type="SAM" id="Phobius"/>
    </source>
</evidence>
<reference evidence="2" key="2">
    <citation type="submission" date="2021-01" db="EMBL/GenBank/DDBJ databases">
        <authorList>
            <person name="Kang M."/>
        </authorList>
    </citation>
    <scope>NUCLEOTIDE SEQUENCE</scope>
    <source>
        <strain evidence="2">KACC 17527</strain>
    </source>
</reference>
<keyword evidence="3" id="KW-1185">Reference proteome</keyword>
<protein>
    <submittedName>
        <fullName evidence="2">Uncharacterized protein</fullName>
    </submittedName>
</protein>
<organism evidence="2 3">
    <name type="scientific">Ramlibacter ginsenosidimutans</name>
    <dbReference type="NCBI Taxonomy" id="502333"/>
    <lineage>
        <taxon>Bacteria</taxon>
        <taxon>Pseudomonadati</taxon>
        <taxon>Pseudomonadota</taxon>
        <taxon>Betaproteobacteria</taxon>
        <taxon>Burkholderiales</taxon>
        <taxon>Comamonadaceae</taxon>
        <taxon>Ramlibacter</taxon>
    </lineage>
</organism>
<comment type="caution">
    <text evidence="2">The sequence shown here is derived from an EMBL/GenBank/DDBJ whole genome shotgun (WGS) entry which is preliminary data.</text>
</comment>
<dbReference type="RefSeq" id="WP_201169305.1">
    <property type="nucleotide sequence ID" value="NZ_JAEPWM010000003.1"/>
</dbReference>
<name>A0A934WM75_9BURK</name>
<sequence length="135" mass="14008">MLGIGLPHPGEVLLALVGACLVLALLLKATAFALRRFGVPYVAEGRIWHLWMLIVGSLLLAAAVGFGSFLAGGTMSLLLFKLAFVFGVFATAFAVLCPSEVRHPNPFAAAGLAGAITIWALSVGAALLLLILPKN</sequence>
<dbReference type="AlphaFoldDB" id="A0A934WM75"/>
<feature type="transmembrane region" description="Helical" evidence="1">
    <location>
        <begin position="78"/>
        <end position="96"/>
    </location>
</feature>
<feature type="transmembrane region" description="Helical" evidence="1">
    <location>
        <begin position="47"/>
        <end position="71"/>
    </location>
</feature>
<keyword evidence="1" id="KW-0472">Membrane</keyword>
<keyword evidence="1" id="KW-1133">Transmembrane helix</keyword>
<proteinExistence type="predicted"/>
<evidence type="ECO:0000313" key="3">
    <source>
        <dbReference type="Proteomes" id="UP000630528"/>
    </source>
</evidence>
<reference evidence="2" key="1">
    <citation type="journal article" date="2012" name="J. Microbiol. Biotechnol.">
        <title>Ramlibacter ginsenosidimutans sp. nov., with ginsenoside-converting activity.</title>
        <authorList>
            <person name="Wang L."/>
            <person name="An D.S."/>
            <person name="Kim S.G."/>
            <person name="Jin F.X."/>
            <person name="Kim S.C."/>
            <person name="Lee S.T."/>
            <person name="Im W.T."/>
        </authorList>
    </citation>
    <scope>NUCLEOTIDE SEQUENCE</scope>
    <source>
        <strain evidence="2">KACC 17527</strain>
    </source>
</reference>
<gene>
    <name evidence="2" type="ORF">JJB11_09635</name>
</gene>
<evidence type="ECO:0000313" key="2">
    <source>
        <dbReference type="EMBL" id="MBK6006351.1"/>
    </source>
</evidence>